<dbReference type="GO" id="GO:0005886">
    <property type="term" value="C:plasma membrane"/>
    <property type="evidence" value="ECO:0007669"/>
    <property type="project" value="TreeGrafter"/>
</dbReference>
<reference evidence="2" key="1">
    <citation type="submission" date="2015-11" db="EMBL/GenBank/DDBJ databases">
        <title>De novo transcriptome assembly of four potential Pierce s Disease insect vectors from Arizona vineyards.</title>
        <authorList>
            <person name="Tassone E.E."/>
        </authorList>
    </citation>
    <scope>NUCLEOTIDE SEQUENCE</scope>
</reference>
<dbReference type="EMBL" id="GECU01031702">
    <property type="protein sequence ID" value="JAS76004.1"/>
    <property type="molecule type" value="Transcribed_RNA"/>
</dbReference>
<feature type="transmembrane region" description="Helical" evidence="1">
    <location>
        <begin position="77"/>
        <end position="99"/>
    </location>
</feature>
<protein>
    <recommendedName>
        <fullName evidence="3">MARVEL domain-containing protein</fullName>
    </recommendedName>
</protein>
<feature type="transmembrane region" description="Helical" evidence="1">
    <location>
        <begin position="111"/>
        <end position="132"/>
    </location>
</feature>
<organism evidence="2">
    <name type="scientific">Homalodisca liturata</name>
    <dbReference type="NCBI Taxonomy" id="320908"/>
    <lineage>
        <taxon>Eukaryota</taxon>
        <taxon>Metazoa</taxon>
        <taxon>Ecdysozoa</taxon>
        <taxon>Arthropoda</taxon>
        <taxon>Hexapoda</taxon>
        <taxon>Insecta</taxon>
        <taxon>Pterygota</taxon>
        <taxon>Neoptera</taxon>
        <taxon>Paraneoptera</taxon>
        <taxon>Hemiptera</taxon>
        <taxon>Auchenorrhyncha</taxon>
        <taxon>Membracoidea</taxon>
        <taxon>Cicadellidae</taxon>
        <taxon>Cicadellinae</taxon>
        <taxon>Proconiini</taxon>
        <taxon>Homalodisca</taxon>
    </lineage>
</organism>
<sequence>FDLFLFNMASSTISHSLLQPATTMPSVASIATIVIKVVKLIINFIILLMYRFGYGGAFLGVGGTWNLNEEKNPDAEIIASGVFVGFFIYTTVILISYCFGTTAQKRTLVDIIMNFTGTVLFVAVGGVALHYWTGYQNEHKYVTVSSEKQIGIAVGCLCIVSGAIYLVDTVLSFIHFAKDFDFK</sequence>
<name>A0A1B6HMV8_9HEMI</name>
<evidence type="ECO:0000313" key="2">
    <source>
        <dbReference type="EMBL" id="JAS76004.1"/>
    </source>
</evidence>
<evidence type="ECO:0000256" key="1">
    <source>
        <dbReference type="SAM" id="Phobius"/>
    </source>
</evidence>
<dbReference type="PANTHER" id="PTHR36692">
    <property type="entry name" value="PROTEIN SNAKESKIN"/>
    <property type="match status" value="1"/>
</dbReference>
<dbReference type="PANTHER" id="PTHR36692:SF3">
    <property type="entry name" value="PROTEIN SNAKESKIN"/>
    <property type="match status" value="1"/>
</dbReference>
<accession>A0A1B6HMV8</accession>
<gene>
    <name evidence="2" type="ORF">g.32690</name>
</gene>
<proteinExistence type="predicted"/>
<feature type="transmembrane region" description="Helical" evidence="1">
    <location>
        <begin position="45"/>
        <end position="65"/>
    </location>
</feature>
<feature type="non-terminal residue" evidence="2">
    <location>
        <position position="1"/>
    </location>
</feature>
<dbReference type="AlphaFoldDB" id="A0A1B6HMV8"/>
<evidence type="ECO:0008006" key="3">
    <source>
        <dbReference type="Google" id="ProtNLM"/>
    </source>
</evidence>
<keyword evidence="1" id="KW-1133">Transmembrane helix</keyword>
<keyword evidence="1" id="KW-0812">Transmembrane</keyword>
<dbReference type="GO" id="GO:0019991">
    <property type="term" value="P:septate junction assembly"/>
    <property type="evidence" value="ECO:0007669"/>
    <property type="project" value="InterPro"/>
</dbReference>
<dbReference type="InterPro" id="IPR038976">
    <property type="entry name" value="Ssk"/>
</dbReference>
<feature type="transmembrane region" description="Helical" evidence="1">
    <location>
        <begin position="152"/>
        <end position="177"/>
    </location>
</feature>
<keyword evidence="1" id="KW-0472">Membrane</keyword>